<organism evidence="2 3">
    <name type="scientific">Saccoglossus kowalevskii</name>
    <name type="common">Acorn worm</name>
    <dbReference type="NCBI Taxonomy" id="10224"/>
    <lineage>
        <taxon>Eukaryota</taxon>
        <taxon>Metazoa</taxon>
        <taxon>Hemichordata</taxon>
        <taxon>Enteropneusta</taxon>
        <taxon>Harrimaniidae</taxon>
        <taxon>Saccoglossus</taxon>
    </lineage>
</organism>
<proteinExistence type="inferred from homology"/>
<evidence type="ECO:0000313" key="3">
    <source>
        <dbReference type="RefSeq" id="XP_006815562.1"/>
    </source>
</evidence>
<dbReference type="Gene3D" id="6.10.140.1230">
    <property type="match status" value="1"/>
</dbReference>
<evidence type="ECO:0000256" key="1">
    <source>
        <dbReference type="ARBA" id="ARBA00006190"/>
    </source>
</evidence>
<keyword evidence="2" id="KW-1185">Reference proteome</keyword>
<comment type="similarity">
    <text evidence="1">Belongs to the SNF7 family.</text>
</comment>
<gene>
    <name evidence="3" type="primary">LOC102803920</name>
</gene>
<dbReference type="RefSeq" id="XP_006815562.1">
    <property type="nucleotide sequence ID" value="XM_006815499.1"/>
</dbReference>
<evidence type="ECO:0000313" key="2">
    <source>
        <dbReference type="Proteomes" id="UP000694865"/>
    </source>
</evidence>
<sequence>MKLHIDRLTNEMERYKMEAVVQLKKGMRTLAKNYLRQKRSIQRTLENKYIALETMETMQRKIQEAHSDIMIIDAYKAGSAALKQTLNINELTPAAVDNAMDEVQEALEAYQEVNDTVMQGNDTISDIAGISKNELEEELELLLAGENESFDDLGISAFDKMNVADTSASDREPNFSDILATSQSTPPHFPSVPTTPPQYDVYKVPAGSSQVHDVYDMRFPDVPSTAMPTSPSSQNYKERNVETIILE</sequence>
<dbReference type="InterPro" id="IPR005024">
    <property type="entry name" value="Snf7_fam"/>
</dbReference>
<name>A0ABM0M6C1_SACKO</name>
<dbReference type="PANTHER" id="PTHR22761:SF21">
    <property type="entry name" value="CHARGED MULTIVESICULAR BODY PROTEIN 7"/>
    <property type="match status" value="1"/>
</dbReference>
<dbReference type="GeneID" id="102803920"/>
<dbReference type="Proteomes" id="UP000694865">
    <property type="component" value="Unplaced"/>
</dbReference>
<accession>A0ABM0M6C1</accession>
<dbReference type="PANTHER" id="PTHR22761">
    <property type="entry name" value="CHARGED MULTIVESICULAR BODY PROTEIN"/>
    <property type="match status" value="1"/>
</dbReference>
<dbReference type="Pfam" id="PF03357">
    <property type="entry name" value="Snf7"/>
    <property type="match status" value="1"/>
</dbReference>
<protein>
    <submittedName>
        <fullName evidence="3">Charged multivesicular body protein 7-like</fullName>
    </submittedName>
</protein>
<reference evidence="3" key="1">
    <citation type="submission" date="2025-08" db="UniProtKB">
        <authorList>
            <consortium name="RefSeq"/>
        </authorList>
    </citation>
    <scope>IDENTIFICATION</scope>
    <source>
        <tissue evidence="3">Testes</tissue>
    </source>
</reference>